<dbReference type="AlphaFoldDB" id="A0A077ZLF4"/>
<keyword evidence="7" id="KW-1185">Reference proteome</keyword>
<evidence type="ECO:0000256" key="3">
    <source>
        <dbReference type="ARBA" id="ARBA00022704"/>
    </source>
</evidence>
<evidence type="ECO:0000256" key="1">
    <source>
        <dbReference type="ARBA" id="ARBA00009403"/>
    </source>
</evidence>
<accession>A0A077ZLF4</accession>
<dbReference type="GO" id="GO:0004869">
    <property type="term" value="F:cysteine-type endopeptidase inhibitor activity"/>
    <property type="evidence" value="ECO:0007669"/>
    <property type="project" value="UniProtKB-KW"/>
</dbReference>
<comment type="similarity">
    <text evidence="1">Belongs to the cystatin family.</text>
</comment>
<reference evidence="6" key="2">
    <citation type="submission" date="2014-03" db="EMBL/GenBank/DDBJ databases">
        <title>The whipworm genome and dual-species transcriptomics of an intimate host-pathogen interaction.</title>
        <authorList>
            <person name="Foth B.J."/>
            <person name="Tsai I.J."/>
            <person name="Reid A.J."/>
            <person name="Bancroft A.J."/>
            <person name="Nichol S."/>
            <person name="Tracey A."/>
            <person name="Holroyd N."/>
            <person name="Cotton J.A."/>
            <person name="Stanley E.J."/>
            <person name="Zarowiecki M."/>
            <person name="Liu J.Z."/>
            <person name="Huckvale T."/>
            <person name="Cooper P.J."/>
            <person name="Grencis R.K."/>
            <person name="Berriman M."/>
        </authorList>
    </citation>
    <scope>NUCLEOTIDE SEQUENCE [LARGE SCALE GENOMIC DNA]</scope>
</reference>
<dbReference type="EMBL" id="HG807186">
    <property type="protein sequence ID" value="CDW60549.1"/>
    <property type="molecule type" value="Genomic_DNA"/>
</dbReference>
<dbReference type="GO" id="GO:0005615">
    <property type="term" value="C:extracellular space"/>
    <property type="evidence" value="ECO:0007669"/>
    <property type="project" value="TreeGrafter"/>
</dbReference>
<dbReference type="OrthoDB" id="1908104at2759"/>
<dbReference type="PANTHER" id="PTHR46186:SF2">
    <property type="entry name" value="CYSTATIN"/>
    <property type="match status" value="1"/>
</dbReference>
<evidence type="ECO:0000256" key="2">
    <source>
        <dbReference type="ARBA" id="ARBA00022690"/>
    </source>
</evidence>
<evidence type="ECO:0000256" key="4">
    <source>
        <dbReference type="SAM" id="SignalP"/>
    </source>
</evidence>
<feature type="chain" id="PRO_5018646009" evidence="4">
    <location>
        <begin position="18"/>
        <end position="153"/>
    </location>
</feature>
<feature type="domain" description="Cystatin" evidence="5">
    <location>
        <begin position="18"/>
        <end position="114"/>
    </location>
</feature>
<reference evidence="6" key="1">
    <citation type="submission" date="2014-01" db="EMBL/GenBank/DDBJ databases">
        <authorList>
            <person name="Aslett M."/>
        </authorList>
    </citation>
    <scope>NUCLEOTIDE SEQUENCE</scope>
</reference>
<gene>
    <name evidence="6" type="ORF">TTRE_0000893601</name>
</gene>
<keyword evidence="2" id="KW-0646">Protease inhibitor</keyword>
<dbReference type="CDD" id="cd00042">
    <property type="entry name" value="CY"/>
    <property type="match status" value="2"/>
</dbReference>
<organism evidence="6 7">
    <name type="scientific">Trichuris trichiura</name>
    <name type="common">Whipworm</name>
    <name type="synonym">Trichocephalus trichiurus</name>
    <dbReference type="NCBI Taxonomy" id="36087"/>
    <lineage>
        <taxon>Eukaryota</taxon>
        <taxon>Metazoa</taxon>
        <taxon>Ecdysozoa</taxon>
        <taxon>Nematoda</taxon>
        <taxon>Enoplea</taxon>
        <taxon>Dorylaimia</taxon>
        <taxon>Trichinellida</taxon>
        <taxon>Trichuridae</taxon>
        <taxon>Trichuris</taxon>
    </lineage>
</organism>
<dbReference type="InterPro" id="IPR000010">
    <property type="entry name" value="Cystatin_dom"/>
</dbReference>
<sequence>MAIPALLFMVALAVSNAILIGGPSTMDPTSTTAKDIAHKALADRNAKSNDLYHDTLIKIVEVTSQVVNGINYNMKIEVLLGGWSPLDVKSEEAKKVAHKSLADRNSKSNSVNHDMLIKIVDASTQVVAGANYKMDVYIGPSNCAKKDVCRKLD</sequence>
<name>A0A077ZLF4_TRITR</name>
<dbReference type="Gene3D" id="3.10.450.10">
    <property type="match status" value="2"/>
</dbReference>
<proteinExistence type="inferred from homology"/>
<dbReference type="Proteomes" id="UP000030665">
    <property type="component" value="Unassembled WGS sequence"/>
</dbReference>
<dbReference type="InterPro" id="IPR046350">
    <property type="entry name" value="Cystatin_sf"/>
</dbReference>
<dbReference type="GO" id="GO:0005737">
    <property type="term" value="C:cytoplasm"/>
    <property type="evidence" value="ECO:0007669"/>
    <property type="project" value="TreeGrafter"/>
</dbReference>
<dbReference type="SMART" id="SM00043">
    <property type="entry name" value="CY"/>
    <property type="match status" value="1"/>
</dbReference>
<dbReference type="STRING" id="36087.A0A077ZLF4"/>
<keyword evidence="3" id="KW-0789">Thiol protease inhibitor</keyword>
<feature type="signal peptide" evidence="4">
    <location>
        <begin position="1"/>
        <end position="17"/>
    </location>
</feature>
<dbReference type="GO" id="GO:0031982">
    <property type="term" value="C:vesicle"/>
    <property type="evidence" value="ECO:0007669"/>
    <property type="project" value="TreeGrafter"/>
</dbReference>
<dbReference type="PANTHER" id="PTHR46186">
    <property type="entry name" value="CYSTATIN"/>
    <property type="match status" value="1"/>
</dbReference>
<dbReference type="SUPFAM" id="SSF54403">
    <property type="entry name" value="Cystatin/monellin"/>
    <property type="match status" value="2"/>
</dbReference>
<evidence type="ECO:0000259" key="5">
    <source>
        <dbReference type="SMART" id="SM00043"/>
    </source>
</evidence>
<dbReference type="Pfam" id="PF00031">
    <property type="entry name" value="Cystatin"/>
    <property type="match status" value="2"/>
</dbReference>
<evidence type="ECO:0000313" key="7">
    <source>
        <dbReference type="Proteomes" id="UP000030665"/>
    </source>
</evidence>
<keyword evidence="4" id="KW-0732">Signal</keyword>
<evidence type="ECO:0000313" key="6">
    <source>
        <dbReference type="EMBL" id="CDW60549.1"/>
    </source>
</evidence>
<protein>
    <submittedName>
        <fullName evidence="6">Cystatin type cysteine proteinase inhibitor</fullName>
    </submittedName>
</protein>